<keyword evidence="2" id="KW-0812">Transmembrane</keyword>
<keyword evidence="2" id="KW-0472">Membrane</keyword>
<feature type="compositionally biased region" description="Basic and acidic residues" evidence="1">
    <location>
        <begin position="1"/>
        <end position="11"/>
    </location>
</feature>
<feature type="domain" description="LysM" evidence="3">
    <location>
        <begin position="160"/>
        <end position="204"/>
    </location>
</feature>
<reference evidence="5" key="1">
    <citation type="journal article" date="2019" name="Int. J. Syst. Evol. Microbiol.">
        <title>The Global Catalogue of Microorganisms (GCM) 10K type strain sequencing project: providing services to taxonomists for standard genome sequencing and annotation.</title>
        <authorList>
            <consortium name="The Broad Institute Genomics Platform"/>
            <consortium name="The Broad Institute Genome Sequencing Center for Infectious Disease"/>
            <person name="Wu L."/>
            <person name="Ma J."/>
        </authorList>
    </citation>
    <scope>NUCLEOTIDE SEQUENCE [LARGE SCALE GENOMIC DNA]</scope>
    <source>
        <strain evidence="5">JCM 17021</strain>
    </source>
</reference>
<keyword evidence="2" id="KW-1133">Transmembrane helix</keyword>
<evidence type="ECO:0000313" key="5">
    <source>
        <dbReference type="Proteomes" id="UP001501803"/>
    </source>
</evidence>
<dbReference type="InterPro" id="IPR036779">
    <property type="entry name" value="LysM_dom_sf"/>
</dbReference>
<dbReference type="SMART" id="SM00257">
    <property type="entry name" value="LysM"/>
    <property type="match status" value="3"/>
</dbReference>
<dbReference type="CDD" id="cd00118">
    <property type="entry name" value="LysM"/>
    <property type="match status" value="3"/>
</dbReference>
<evidence type="ECO:0000256" key="1">
    <source>
        <dbReference type="SAM" id="MobiDB-lite"/>
    </source>
</evidence>
<dbReference type="Proteomes" id="UP001501803">
    <property type="component" value="Unassembled WGS sequence"/>
</dbReference>
<evidence type="ECO:0000259" key="3">
    <source>
        <dbReference type="PROSITE" id="PS51782"/>
    </source>
</evidence>
<gene>
    <name evidence="4" type="ORF">GCM10022381_04940</name>
</gene>
<keyword evidence="5" id="KW-1185">Reference proteome</keyword>
<comment type="caution">
    <text evidence="4">The sequence shown here is derived from an EMBL/GenBank/DDBJ whole genome shotgun (WGS) entry which is preliminary data.</text>
</comment>
<feature type="transmembrane region" description="Helical" evidence="2">
    <location>
        <begin position="32"/>
        <end position="51"/>
    </location>
</feature>
<organism evidence="4 5">
    <name type="scientific">Leifsonia kafniensis</name>
    <dbReference type="NCBI Taxonomy" id="475957"/>
    <lineage>
        <taxon>Bacteria</taxon>
        <taxon>Bacillati</taxon>
        <taxon>Actinomycetota</taxon>
        <taxon>Actinomycetes</taxon>
        <taxon>Micrococcales</taxon>
        <taxon>Microbacteriaceae</taxon>
        <taxon>Leifsonia</taxon>
    </lineage>
</organism>
<dbReference type="PANTHER" id="PTHR33734:SF22">
    <property type="entry name" value="MEMBRANE-BOUND LYTIC MUREIN TRANSGLYCOSYLASE D"/>
    <property type="match status" value="1"/>
</dbReference>
<dbReference type="PANTHER" id="PTHR33734">
    <property type="entry name" value="LYSM DOMAIN-CONTAINING GPI-ANCHORED PROTEIN 2"/>
    <property type="match status" value="1"/>
</dbReference>
<dbReference type="Pfam" id="PF01476">
    <property type="entry name" value="LysM"/>
    <property type="match status" value="3"/>
</dbReference>
<dbReference type="RefSeq" id="WP_345061925.1">
    <property type="nucleotide sequence ID" value="NZ_BAABCN010000002.1"/>
</dbReference>
<proteinExistence type="predicted"/>
<feature type="region of interest" description="Disordered" evidence="1">
    <location>
        <begin position="1"/>
        <end position="28"/>
    </location>
</feature>
<feature type="domain" description="LysM" evidence="3">
    <location>
        <begin position="95"/>
        <end position="139"/>
    </location>
</feature>
<name>A0ABP7K304_9MICO</name>
<accession>A0ABP7K304</accession>
<dbReference type="InterPro" id="IPR018392">
    <property type="entry name" value="LysM"/>
</dbReference>
<evidence type="ECO:0000313" key="4">
    <source>
        <dbReference type="EMBL" id="GAA3864038.1"/>
    </source>
</evidence>
<feature type="domain" description="LysM" evidence="3">
    <location>
        <begin position="228"/>
        <end position="272"/>
    </location>
</feature>
<evidence type="ECO:0000256" key="2">
    <source>
        <dbReference type="SAM" id="Phobius"/>
    </source>
</evidence>
<protein>
    <recommendedName>
        <fullName evidence="3">LysM domain-containing protein</fullName>
    </recommendedName>
</protein>
<dbReference type="SUPFAM" id="SSF54106">
    <property type="entry name" value="LysM domain"/>
    <property type="match status" value="3"/>
</dbReference>
<dbReference type="Gene3D" id="3.10.350.10">
    <property type="entry name" value="LysM domain"/>
    <property type="match status" value="3"/>
</dbReference>
<dbReference type="PROSITE" id="PS51782">
    <property type="entry name" value="LYSM"/>
    <property type="match status" value="3"/>
</dbReference>
<dbReference type="EMBL" id="BAABCN010000002">
    <property type="protein sequence ID" value="GAA3864038.1"/>
    <property type="molecule type" value="Genomic_DNA"/>
</dbReference>
<sequence>MPAQEMNHDPADSAPQNHGQAKPRGARRSRKILASIPVVMVSAIAMTFHMVSPADASTHTKKPLKFKTTPAGVTPSAVAASAASAVPATVTAAPKDYLVVEGDTISGIAGRFGLSTASVLALNGLGWQAVIFPGQKLTLSVQNTGTQSIQRPVSPASEISRYTIKSGDTISGIASAHGLTTNAVLRANGLSTSSVIFPGQAIVLPESGAGASSPVEPVSSTQPAASASTYTIVSGDTISGVASALGVSVQSILDANGLSWESMIYPGQNLAVPIGHAAESAVWVTPQEPAAAPPAQVAPDVVALTDEMRQNANTIISIGRSTGISDYGIVIALAAAAQESGLRNIGHGDRDSLGLFQQRPSAGWGTPEQVTDPDRATRAFFGGPGNPNPGIRGLLDISGWESMTVTQAAQAVQISAHPDLYAKWESSARAWLAQLG</sequence>